<protein>
    <submittedName>
        <fullName evidence="1">Uncharacterized protein</fullName>
    </submittedName>
</protein>
<keyword evidence="2" id="KW-1185">Reference proteome</keyword>
<reference evidence="1 2" key="1">
    <citation type="submission" date="2022-10" db="EMBL/GenBank/DDBJ databases">
        <title>Genomic of Burkholderia cepacia PN-1.</title>
        <authorList>
            <person name="Yang Y."/>
            <person name="Guan H."/>
            <person name="Huang J."/>
        </authorList>
    </citation>
    <scope>NUCLEOTIDE SEQUENCE [LARGE SCALE GENOMIC DNA]</scope>
    <source>
        <strain evidence="1 2">PN-1</strain>
    </source>
</reference>
<proteinExistence type="predicted"/>
<sequence length="81" mass="8999">MIDVVDALPTCADARDGPAPGHANRTIAPARRHDRRAVFPAAFLLSLPFQYASRDNAIARRIIFSLSFQFRFVIIETISGE</sequence>
<organism evidence="1 2">
    <name type="scientific">Burkholderia arboris</name>
    <dbReference type="NCBI Taxonomy" id="488730"/>
    <lineage>
        <taxon>Bacteria</taxon>
        <taxon>Pseudomonadati</taxon>
        <taxon>Pseudomonadota</taxon>
        <taxon>Betaproteobacteria</taxon>
        <taxon>Burkholderiales</taxon>
        <taxon>Burkholderiaceae</taxon>
        <taxon>Burkholderia</taxon>
        <taxon>Burkholderia cepacia complex</taxon>
    </lineage>
</organism>
<dbReference type="Proteomes" id="UP001448498">
    <property type="component" value="Chromosome 3"/>
</dbReference>
<evidence type="ECO:0000313" key="1">
    <source>
        <dbReference type="EMBL" id="XAE51180.1"/>
    </source>
</evidence>
<name>A0ABZ3DPZ2_9BURK</name>
<evidence type="ECO:0000313" key="2">
    <source>
        <dbReference type="Proteomes" id="UP001448498"/>
    </source>
</evidence>
<dbReference type="RefSeq" id="WP_155627254.1">
    <property type="nucleotide sequence ID" value="NZ_CP101525.1"/>
</dbReference>
<accession>A0ABZ3DPZ2</accession>
<dbReference type="EMBL" id="CP109822">
    <property type="protein sequence ID" value="XAE51180.1"/>
    <property type="molecule type" value="Genomic_DNA"/>
</dbReference>
<gene>
    <name evidence="1" type="ORF">OHZ10_32405</name>
</gene>